<evidence type="ECO:0000313" key="3">
    <source>
        <dbReference type="EMBL" id="CZF80047.1"/>
    </source>
</evidence>
<dbReference type="AlphaFoldDB" id="A0A128EZU2"/>
<dbReference type="Gene3D" id="2.40.50.1020">
    <property type="entry name" value="LytTr DNA-binding domain"/>
    <property type="match status" value="1"/>
</dbReference>
<feature type="domain" description="HTH LytTR-type" evidence="2">
    <location>
        <begin position="127"/>
        <end position="232"/>
    </location>
</feature>
<dbReference type="InterPro" id="IPR007492">
    <property type="entry name" value="LytTR_DNA-bd_dom"/>
</dbReference>
<dbReference type="PROSITE" id="PS50930">
    <property type="entry name" value="HTH_LYTTR"/>
    <property type="match status" value="1"/>
</dbReference>
<evidence type="ECO:0000256" key="1">
    <source>
        <dbReference type="ARBA" id="ARBA00023012"/>
    </source>
</evidence>
<keyword evidence="1" id="KW-0902">Two-component regulatory system</keyword>
<sequence length="233" mass="26555">MEQFQFLLQRFDPGVIWLNARNQIVAMNHVAFEVLECQDGFPLGKEIVKFHPPEVRKKVSKLISKQNCPVDSPKPISMIIAAINKLLLLKISKTIGERGIYGTNVIFYDLTSIATDLENDTITIKKYPVYKNKKIILINISDILYFKADGHYSSIITADDTYLCNLSIGEIEQNSPVGYFSRTHRSYLVNLQSITAVEKRTRTLTLTFDSTHSEPVPVSKKYRKDIMTLLNIP</sequence>
<gene>
    <name evidence="3" type="primary">rcoM1</name>
    <name evidence="3" type="ORF">GMA8713_01234</name>
</gene>
<evidence type="ECO:0000259" key="2">
    <source>
        <dbReference type="PROSITE" id="PS50930"/>
    </source>
</evidence>
<dbReference type="SMART" id="SM00850">
    <property type="entry name" value="LytTR"/>
    <property type="match status" value="1"/>
</dbReference>
<organism evidence="3 4">
    <name type="scientific">Grimontia marina</name>
    <dbReference type="NCBI Taxonomy" id="646534"/>
    <lineage>
        <taxon>Bacteria</taxon>
        <taxon>Pseudomonadati</taxon>
        <taxon>Pseudomonadota</taxon>
        <taxon>Gammaproteobacteria</taxon>
        <taxon>Vibrionales</taxon>
        <taxon>Vibrionaceae</taxon>
        <taxon>Grimontia</taxon>
    </lineage>
</organism>
<dbReference type="OrthoDB" id="9781059at2"/>
<proteinExistence type="predicted"/>
<dbReference type="InterPro" id="IPR046947">
    <property type="entry name" value="LytR-like"/>
</dbReference>
<dbReference type="GO" id="GO:0003677">
    <property type="term" value="F:DNA binding"/>
    <property type="evidence" value="ECO:0007669"/>
    <property type="project" value="InterPro"/>
</dbReference>
<dbReference type="PANTHER" id="PTHR37299">
    <property type="entry name" value="TRANSCRIPTIONAL REGULATOR-RELATED"/>
    <property type="match status" value="1"/>
</dbReference>
<keyword evidence="4" id="KW-1185">Reference proteome</keyword>
<dbReference type="Proteomes" id="UP000073601">
    <property type="component" value="Unassembled WGS sequence"/>
</dbReference>
<protein>
    <submittedName>
        <fullName evidence="3">Heme-containing CO-sensing transcriptional regulator RcoM 1</fullName>
    </submittedName>
</protein>
<dbReference type="Pfam" id="PF04397">
    <property type="entry name" value="LytTR"/>
    <property type="match status" value="1"/>
</dbReference>
<name>A0A128EZU2_9GAMM</name>
<dbReference type="PANTHER" id="PTHR37299:SF1">
    <property type="entry name" value="STAGE 0 SPORULATION PROTEIN A HOMOLOG"/>
    <property type="match status" value="1"/>
</dbReference>
<evidence type="ECO:0000313" key="4">
    <source>
        <dbReference type="Proteomes" id="UP000073601"/>
    </source>
</evidence>
<dbReference type="EMBL" id="FIZY01000008">
    <property type="protein sequence ID" value="CZF80047.1"/>
    <property type="molecule type" value="Genomic_DNA"/>
</dbReference>
<accession>A0A128EZU2</accession>
<reference evidence="4" key="1">
    <citation type="submission" date="2016-02" db="EMBL/GenBank/DDBJ databases">
        <authorList>
            <person name="Rodrigo-Torres Lidia"/>
            <person name="Arahal R.David."/>
        </authorList>
    </citation>
    <scope>NUCLEOTIDE SEQUENCE [LARGE SCALE GENOMIC DNA]</scope>
    <source>
        <strain evidence="4">CECT 8713</strain>
    </source>
</reference>
<dbReference type="GO" id="GO:0000156">
    <property type="term" value="F:phosphorelay response regulator activity"/>
    <property type="evidence" value="ECO:0007669"/>
    <property type="project" value="InterPro"/>
</dbReference>
<dbReference type="RefSeq" id="WP_062706884.1">
    <property type="nucleotide sequence ID" value="NZ_CAWRCI010000008.1"/>
</dbReference>